<organism evidence="1 2">
    <name type="scientific">Acetobacter malorum</name>
    <dbReference type="NCBI Taxonomy" id="178901"/>
    <lineage>
        <taxon>Bacteria</taxon>
        <taxon>Pseudomonadati</taxon>
        <taxon>Pseudomonadota</taxon>
        <taxon>Alphaproteobacteria</taxon>
        <taxon>Acetobacterales</taxon>
        <taxon>Acetobacteraceae</taxon>
        <taxon>Acetobacter</taxon>
    </lineage>
</organism>
<dbReference type="PATRIC" id="fig|178901.14.peg.2342"/>
<name>A0A149URA4_9PROT</name>
<dbReference type="AlphaFoldDB" id="A0A149URA4"/>
<accession>A0A149URA4</accession>
<sequence length="67" mass="7854">MNMGDRIITFQGYKIRDRWLAAGSEFQVMLPWSNKILFRAPTMHAAQDWVMKEENSLPEHLLFGEEA</sequence>
<comment type="caution">
    <text evidence="1">The sequence shown here is derived from an EMBL/GenBank/DDBJ whole genome shotgun (WGS) entry which is preliminary data.</text>
</comment>
<proteinExistence type="predicted"/>
<reference evidence="1 2" key="1">
    <citation type="submission" date="2015-06" db="EMBL/GenBank/DDBJ databases">
        <title>Improved classification and identification of acetic acid bacteria using matrix-assisted laser desorption/ionization time-of-flight mass spectrometry; Gluconobacter nephelii and Gluconobacter uchimurae are later heterotypic synonyms of Gluconobacter japonicus and Gluconobacter oxydans, respectively.</title>
        <authorList>
            <person name="Li L."/>
            <person name="Cleenwerck I."/>
            <person name="De Vuyst L."/>
            <person name="Vandamme P."/>
        </authorList>
    </citation>
    <scope>NUCLEOTIDE SEQUENCE [LARGE SCALE GENOMIC DNA]</scope>
    <source>
        <strain evidence="1 2">LMG 1699</strain>
    </source>
</reference>
<evidence type="ECO:0000313" key="2">
    <source>
        <dbReference type="Proteomes" id="UP000075377"/>
    </source>
</evidence>
<protein>
    <submittedName>
        <fullName evidence="1">Uncharacterized protein</fullName>
    </submittedName>
</protein>
<evidence type="ECO:0000313" key="1">
    <source>
        <dbReference type="EMBL" id="KXV70539.1"/>
    </source>
</evidence>
<gene>
    <name evidence="1" type="ORF">AD951_02720</name>
</gene>
<dbReference type="EMBL" id="LHZX01000221">
    <property type="protein sequence ID" value="KXV70539.1"/>
    <property type="molecule type" value="Genomic_DNA"/>
</dbReference>
<dbReference type="Proteomes" id="UP000075377">
    <property type="component" value="Unassembled WGS sequence"/>
</dbReference>